<evidence type="ECO:0000313" key="3">
    <source>
        <dbReference type="Proteomes" id="UP000345527"/>
    </source>
</evidence>
<dbReference type="Proteomes" id="UP000374630">
    <property type="component" value="Unassembled WGS sequence"/>
</dbReference>
<keyword evidence="4" id="KW-1185">Reference proteome</keyword>
<dbReference type="EMBL" id="RZNZ01000002">
    <property type="protein sequence ID" value="KAA8821984.1"/>
    <property type="molecule type" value="Genomic_DNA"/>
</dbReference>
<name>A0A5J5DYN1_9BIFI</name>
<dbReference type="EMBL" id="RZOA01000010">
    <property type="protein sequence ID" value="KAA8823225.1"/>
    <property type="molecule type" value="Genomic_DNA"/>
</dbReference>
<comment type="caution">
    <text evidence="2">The sequence shown here is derived from an EMBL/GenBank/DDBJ whole genome shotgun (WGS) entry which is preliminary data.</text>
</comment>
<dbReference type="AlphaFoldDB" id="A0A5J5DYN1"/>
<dbReference type="Proteomes" id="UP000345527">
    <property type="component" value="Unassembled WGS sequence"/>
</dbReference>
<reference evidence="3 4" key="1">
    <citation type="journal article" date="2019" name="Syst. Appl. Microbiol.">
        <title>Characterization of Bifidobacterium species in feaces of the Egyptian fruit bat: Description of B. vespertilionis sp. nov. and B. rousetti sp. nov.</title>
        <authorList>
            <person name="Modesto M."/>
            <person name="Satti M."/>
            <person name="Watanabe K."/>
            <person name="Puglisi E."/>
            <person name="Morelli L."/>
            <person name="Huang C.-H."/>
            <person name="Liou J.-S."/>
            <person name="Miyashita M."/>
            <person name="Tamura T."/>
            <person name="Saito S."/>
            <person name="Mori K."/>
            <person name="Huang L."/>
            <person name="Sciavilla P."/>
            <person name="Sandri C."/>
            <person name="Spiezio C."/>
            <person name="Vitali F."/>
            <person name="Cavalieri D."/>
            <person name="Perpetuini G."/>
            <person name="Tofalo R."/>
            <person name="Bonetti A."/>
            <person name="Arita M."/>
            <person name="Mattarelli P."/>
        </authorList>
    </citation>
    <scope>NUCLEOTIDE SEQUENCE [LARGE SCALE GENOMIC DNA]</scope>
    <source>
        <strain evidence="1 4">RST16</strain>
        <strain evidence="2 3">RST8</strain>
    </source>
</reference>
<evidence type="ECO:0000313" key="4">
    <source>
        <dbReference type="Proteomes" id="UP000374630"/>
    </source>
</evidence>
<dbReference type="OrthoDB" id="3232157at2"/>
<gene>
    <name evidence="2" type="ORF">EM848_05900</name>
    <name evidence="1" type="ORF">EMO90_01890</name>
</gene>
<accession>A0A5J5DYN1</accession>
<protein>
    <submittedName>
        <fullName evidence="2">Uncharacterized protein</fullName>
    </submittedName>
</protein>
<evidence type="ECO:0000313" key="2">
    <source>
        <dbReference type="EMBL" id="KAA8823225.1"/>
    </source>
</evidence>
<evidence type="ECO:0000313" key="1">
    <source>
        <dbReference type="EMBL" id="KAA8821984.1"/>
    </source>
</evidence>
<organism evidence="2 3">
    <name type="scientific">Bifidobacterium vespertilionis</name>
    <dbReference type="NCBI Taxonomy" id="2562524"/>
    <lineage>
        <taxon>Bacteria</taxon>
        <taxon>Bacillati</taxon>
        <taxon>Actinomycetota</taxon>
        <taxon>Actinomycetes</taxon>
        <taxon>Bifidobacteriales</taxon>
        <taxon>Bifidobacteriaceae</taxon>
        <taxon>Bifidobacterium</taxon>
    </lineage>
</organism>
<sequence>MIHPTLKSLGNAEHGDEGSAPAVVLLTGADRLSLDSVAFSLLDGRPDAGMIAYDVRVDDAASAGLSVVRRCLPPIGRGVACDPTADVLGVRTGGTESLPVDECCLSCTVKHDLERQLGLWAESGVWRDGGAVGAETPAVLVMLPVGVEGVPIAQYLEDAFQLHEWGAGMRVAAIANAVGLDEFEERFYDDAPLMLAGGLGGEAGDDGVFDERSTGVVVSRLIHEATHVLELPVIGRGCLARHVDASGECMCRAIIRAIAAGGDGVVCEDAHEVTLDALVRGEATVDV</sequence>
<proteinExistence type="predicted"/>